<dbReference type="EMBL" id="MTYI01000053">
    <property type="protein sequence ID" value="PNP55419.1"/>
    <property type="molecule type" value="Genomic_DNA"/>
</dbReference>
<comment type="caution">
    <text evidence="4">The sequence shown here is derived from an EMBL/GenBank/DDBJ whole genome shotgun (WGS) entry which is preliminary data.</text>
</comment>
<gene>
    <name evidence="4" type="ORF">THARTR1_04249</name>
</gene>
<accession>A0A2K0UCB4</accession>
<dbReference type="InterPro" id="IPR050613">
    <property type="entry name" value="Sec_Metabolite_Reg"/>
</dbReference>
<feature type="region of interest" description="Disordered" evidence="3">
    <location>
        <begin position="768"/>
        <end position="801"/>
    </location>
</feature>
<evidence type="ECO:0000313" key="4">
    <source>
        <dbReference type="EMBL" id="PNP55419.1"/>
    </source>
</evidence>
<organism evidence="4 5">
    <name type="scientific">Trichoderma harzianum</name>
    <name type="common">Hypocrea lixii</name>
    <dbReference type="NCBI Taxonomy" id="5544"/>
    <lineage>
        <taxon>Eukaryota</taxon>
        <taxon>Fungi</taxon>
        <taxon>Dikarya</taxon>
        <taxon>Ascomycota</taxon>
        <taxon>Pezizomycotina</taxon>
        <taxon>Sordariomycetes</taxon>
        <taxon>Hypocreomycetidae</taxon>
        <taxon>Hypocreales</taxon>
        <taxon>Hypocreaceae</taxon>
        <taxon>Trichoderma</taxon>
    </lineage>
</organism>
<comment type="subcellular location">
    <subcellularLocation>
        <location evidence="1">Nucleus</location>
    </subcellularLocation>
</comment>
<evidence type="ECO:0000256" key="3">
    <source>
        <dbReference type="SAM" id="MobiDB-lite"/>
    </source>
</evidence>
<dbReference type="AlphaFoldDB" id="A0A2K0UCB4"/>
<feature type="region of interest" description="Disordered" evidence="3">
    <location>
        <begin position="689"/>
        <end position="711"/>
    </location>
</feature>
<evidence type="ECO:0008006" key="6">
    <source>
        <dbReference type="Google" id="ProtNLM"/>
    </source>
</evidence>
<evidence type="ECO:0000256" key="2">
    <source>
        <dbReference type="ARBA" id="ARBA00023242"/>
    </source>
</evidence>
<dbReference type="Proteomes" id="UP000236290">
    <property type="component" value="Unassembled WGS sequence"/>
</dbReference>
<sequence length="801" mass="86541">MPTGHYHKNNVLWFLHSTYWYKAEAMFAEACHMFYTAVREAQELGFDTEQDTNDVPNFELEIRRRAWCVIDSWDWQIASGLSRDTLVNHSKCNAKRPSLTLETDGDFSPLMHMNMQSDLVHKLAGRFPCPAQIKTRSDVMEYKGMIDEWMRNFPPIFALTNPDTSNDKKQAWIEYHRHYNYTMGYMMVLNPFRPHMALPYTDESSVEELELRRVAVDLTLVLVQVLDNWLKFLTFRDGRFHFIIFSLVDAATVMSNMVLNDKAQTLPRRDDVYRAIKTTLVLQRKLYFLSDSAKLGFRIVQRIVRHLFRSTPTEYLASLESGGHDGASNDSAQPITSPAPDQASSGALMNIQYIDPDAPVGPSLWDLLAAGFPALASDAGTGSQLVPYTESGTSSRNSGATAVSDGHAGNMNLHMIAKGRAITSFQDTLALPATFPLAEPTASTTNAEPAPMDYPSSASLPSASSASPSYVTALTPESSAGAAAHVESMSPEHTSVSSPAYVTAVSPGVVAAPSLGPITSAYPGYIATTSVYFGPVPAGQVPDAPLGNIADPSLPLGSVINTSLPLDNIGGVPLNGALGYSAFYNAGASPTYNATMPAYIDPAFFATRSPSESSEFILAASTSNIGPIPGLMPTSFPPMIPNTTFHDTSTPHLPWPGYNNAGLYTTPNYNEPSVGYGITAPSNAPSTYATPALYSSPESRESTEHSLALPEGYGAPSSVLLPTTNSASNIYTSPLEGYASLEDHGALGDYTSPSALLCMDEEDYNAHTVSTVYETPESYHTAPTNATPEDNSGSPNVQPTV</sequence>
<dbReference type="OrthoDB" id="5344325at2759"/>
<feature type="compositionally biased region" description="Polar residues" evidence="3">
    <location>
        <begin position="781"/>
        <end position="801"/>
    </location>
</feature>
<dbReference type="CDD" id="cd12148">
    <property type="entry name" value="fungal_TF_MHR"/>
    <property type="match status" value="1"/>
</dbReference>
<evidence type="ECO:0000313" key="5">
    <source>
        <dbReference type="Proteomes" id="UP000236290"/>
    </source>
</evidence>
<dbReference type="PANTHER" id="PTHR31001">
    <property type="entry name" value="UNCHARACTERIZED TRANSCRIPTIONAL REGULATORY PROTEIN"/>
    <property type="match status" value="1"/>
</dbReference>
<feature type="region of interest" description="Disordered" evidence="3">
    <location>
        <begin position="440"/>
        <end position="460"/>
    </location>
</feature>
<proteinExistence type="predicted"/>
<dbReference type="PANTHER" id="PTHR31001:SF87">
    <property type="entry name" value="COL-21"/>
    <property type="match status" value="1"/>
</dbReference>
<name>A0A2K0UCB4_TRIHA</name>
<keyword evidence="2" id="KW-0539">Nucleus</keyword>
<evidence type="ECO:0000256" key="1">
    <source>
        <dbReference type="ARBA" id="ARBA00004123"/>
    </source>
</evidence>
<protein>
    <recommendedName>
        <fullName evidence="6">Transcription factor domain-containing protein</fullName>
    </recommendedName>
</protein>
<dbReference type="GO" id="GO:0005634">
    <property type="term" value="C:nucleus"/>
    <property type="evidence" value="ECO:0007669"/>
    <property type="project" value="UniProtKB-SubCell"/>
</dbReference>
<feature type="region of interest" description="Disordered" evidence="3">
    <location>
        <begin position="319"/>
        <end position="343"/>
    </location>
</feature>
<reference evidence="4 5" key="1">
    <citation type="submission" date="2017-02" db="EMBL/GenBank/DDBJ databases">
        <title>Genomes of Trichoderma spp. with biocontrol activity.</title>
        <authorList>
            <person name="Gardiner D."/>
            <person name="Kazan K."/>
            <person name="Vos C."/>
            <person name="Harvey P."/>
        </authorList>
    </citation>
    <scope>NUCLEOTIDE SEQUENCE [LARGE SCALE GENOMIC DNA]</scope>
    <source>
        <strain evidence="4 5">Tr1</strain>
    </source>
</reference>